<organism evidence="1 2">
    <name type="scientific">Inmirania thermothiophila</name>
    <dbReference type="NCBI Taxonomy" id="1750597"/>
    <lineage>
        <taxon>Bacteria</taxon>
        <taxon>Pseudomonadati</taxon>
        <taxon>Pseudomonadota</taxon>
        <taxon>Gammaproteobacteria</taxon>
        <taxon>Chromatiales</taxon>
        <taxon>Ectothiorhodospiraceae</taxon>
        <taxon>Inmirania</taxon>
    </lineage>
</organism>
<protein>
    <submittedName>
        <fullName evidence="1">Hpr(Ser) kinase/phosphatase</fullName>
    </submittedName>
</protein>
<proteinExistence type="predicted"/>
<dbReference type="NCBIfam" id="TIGR04352">
    <property type="entry name" value="HprK_rel_A"/>
    <property type="match status" value="1"/>
</dbReference>
<sequence>MRVADCPPRALARRLARGLVLEVGPLAFRLRTPFPEIAAHLHRLYPDHRLSGPDAFADWSVELLPGRGLRRRLRPQARLVVDGHEPFRPLPRGQACPLLEWGLNWCVYSQAHWWIVVHAAVVADGDRALLLAGDSGAGKSTLCAALLTRGWRLLSDELALLDPRDGRIQPLPRPVSLKDRAIELVAGLAPGAVLSDPVATDGKGWVAHLRPPPGSVARAREPARAAWLILPEVTPGSPPAVGGVGPGRALMALVRQCVNYTAVGPDAFERLADIAASVPAYRLRFDDLAQAAALVDGLTRHARDRAAAGA</sequence>
<comment type="caution">
    <text evidence="1">The sequence shown here is derived from an EMBL/GenBank/DDBJ whole genome shotgun (WGS) entry which is preliminary data.</text>
</comment>
<dbReference type="PROSITE" id="PS00675">
    <property type="entry name" value="SIGMA54_INTERACT_1"/>
    <property type="match status" value="1"/>
</dbReference>
<evidence type="ECO:0000313" key="2">
    <source>
        <dbReference type="Proteomes" id="UP000276634"/>
    </source>
</evidence>
<dbReference type="AlphaFoldDB" id="A0A3N1XSM0"/>
<accession>A0A3N1XSM0</accession>
<dbReference type="InterPro" id="IPR027417">
    <property type="entry name" value="P-loop_NTPase"/>
</dbReference>
<keyword evidence="2" id="KW-1185">Reference proteome</keyword>
<dbReference type="GO" id="GO:0016301">
    <property type="term" value="F:kinase activity"/>
    <property type="evidence" value="ECO:0007669"/>
    <property type="project" value="UniProtKB-KW"/>
</dbReference>
<keyword evidence="1" id="KW-0418">Kinase</keyword>
<dbReference type="EMBL" id="RJVI01000003">
    <property type="protein sequence ID" value="ROR29646.1"/>
    <property type="molecule type" value="Genomic_DNA"/>
</dbReference>
<dbReference type="RefSeq" id="WP_170165134.1">
    <property type="nucleotide sequence ID" value="NZ_RJVI01000003.1"/>
</dbReference>
<keyword evidence="1" id="KW-0808">Transferase</keyword>
<dbReference type="Gene3D" id="3.40.50.300">
    <property type="entry name" value="P-loop containing nucleotide triphosphate hydrolases"/>
    <property type="match status" value="1"/>
</dbReference>
<reference evidence="1 2" key="1">
    <citation type="submission" date="2018-11" db="EMBL/GenBank/DDBJ databases">
        <title>Genomic Encyclopedia of Type Strains, Phase IV (KMG-IV): sequencing the most valuable type-strain genomes for metagenomic binning, comparative biology and taxonomic classification.</title>
        <authorList>
            <person name="Goeker M."/>
        </authorList>
    </citation>
    <scope>NUCLEOTIDE SEQUENCE [LARGE SCALE GENOMIC DNA]</scope>
    <source>
        <strain evidence="1 2">DSM 100275</strain>
    </source>
</reference>
<evidence type="ECO:0000313" key="1">
    <source>
        <dbReference type="EMBL" id="ROR29646.1"/>
    </source>
</evidence>
<dbReference type="Proteomes" id="UP000276634">
    <property type="component" value="Unassembled WGS sequence"/>
</dbReference>
<dbReference type="InterPro" id="IPR025662">
    <property type="entry name" value="Sigma_54_int_dom_ATP-bd_1"/>
</dbReference>
<dbReference type="SUPFAM" id="SSF53795">
    <property type="entry name" value="PEP carboxykinase-like"/>
    <property type="match status" value="1"/>
</dbReference>
<name>A0A3N1XSM0_9GAMM</name>
<dbReference type="InterPro" id="IPR027600">
    <property type="entry name" value="HprK-rel_A"/>
</dbReference>
<gene>
    <name evidence="1" type="ORF">EDC57_2317</name>
</gene>